<dbReference type="Proteomes" id="UP000092932">
    <property type="component" value="Chromosome"/>
</dbReference>
<name>A0A1B2AB59_9SPHN</name>
<accession>A0A1B2AB59</accession>
<reference evidence="1 2" key="1">
    <citation type="submission" date="2016-07" db="EMBL/GenBank/DDBJ databases">
        <title>Complete genome sequence of Altererythrobacter dongtanensis KCTC 22672, a type strain with esterase isolated from tidal flat.</title>
        <authorList>
            <person name="Cheng H."/>
            <person name="Wu Y.-H."/>
            <person name="Zhou P."/>
            <person name="Huo Y.-Y."/>
            <person name="Wang C.-S."/>
            <person name="Xu X.-W."/>
        </authorList>
    </citation>
    <scope>NUCLEOTIDE SEQUENCE [LARGE SCALE GENOMIC DNA]</scope>
    <source>
        <strain evidence="1 2">KCTC 22672</strain>
    </source>
</reference>
<dbReference type="PIRSF" id="PIRSF029288">
    <property type="entry name" value="SciE_ImpE"/>
    <property type="match status" value="1"/>
</dbReference>
<dbReference type="Gene3D" id="1.25.40.10">
    <property type="entry name" value="Tetratricopeptide repeat domain"/>
    <property type="match status" value="1"/>
</dbReference>
<dbReference type="AlphaFoldDB" id="A0A1B2AB59"/>
<dbReference type="KEGG" id="ado:A6F68_00874"/>
<dbReference type="InterPro" id="IPR011990">
    <property type="entry name" value="TPR-like_helical_dom_sf"/>
</dbReference>
<dbReference type="SUPFAM" id="SSF144059">
    <property type="entry name" value="ImpE-like"/>
    <property type="match status" value="1"/>
</dbReference>
<evidence type="ECO:0000313" key="2">
    <source>
        <dbReference type="Proteomes" id="UP000092932"/>
    </source>
</evidence>
<dbReference type="STRING" id="692370.A6F68_00874"/>
<dbReference type="Pfam" id="PF07024">
    <property type="entry name" value="ImpE"/>
    <property type="match status" value="1"/>
</dbReference>
<dbReference type="InterPro" id="IPR009211">
    <property type="entry name" value="TagJ"/>
</dbReference>
<protein>
    <submittedName>
        <fullName evidence="1">ImpE protein</fullName>
    </submittedName>
</protein>
<organism evidence="1 2">
    <name type="scientific">Tsuneonella dongtanensis</name>
    <dbReference type="NCBI Taxonomy" id="692370"/>
    <lineage>
        <taxon>Bacteria</taxon>
        <taxon>Pseudomonadati</taxon>
        <taxon>Pseudomonadota</taxon>
        <taxon>Alphaproteobacteria</taxon>
        <taxon>Sphingomonadales</taxon>
        <taxon>Erythrobacteraceae</taxon>
        <taxon>Tsuneonella</taxon>
    </lineage>
</organism>
<dbReference type="RefSeq" id="WP_067676781.1">
    <property type="nucleotide sequence ID" value="NZ_CP016591.1"/>
</dbReference>
<sequence>MSNVDELLAGGDIRGARSALIEEVRANPGDPRVRMFLFQLCALTGEWDRAKSQADTLGKLDPSAKMLAVAYSQCIDAEARRAEVMAGREPVSMLSPVEWGAALAEGIRLRQSGNPGADEALAAAFDQAPTSSGTLDDGTEFEWIADADPRFGPTIEAIIAGRYGLMPFAALEALTIHAPHDLRDTVWIPAEFALKQGIKVAGFIPVRYPGSEASEDAAIILGQATHWVEENGGEAGLGQRLLVLSDGSERPLLSVRRIDFAEG</sequence>
<evidence type="ECO:0000313" key="1">
    <source>
        <dbReference type="EMBL" id="ANY19400.1"/>
    </source>
</evidence>
<dbReference type="OrthoDB" id="5416084at2"/>
<keyword evidence="2" id="KW-1185">Reference proteome</keyword>
<gene>
    <name evidence="1" type="ORF">A6F68_00874</name>
</gene>
<dbReference type="EMBL" id="CP016591">
    <property type="protein sequence ID" value="ANY19400.1"/>
    <property type="molecule type" value="Genomic_DNA"/>
</dbReference>
<proteinExistence type="predicted"/>